<keyword evidence="2" id="KW-1185">Reference proteome</keyword>
<dbReference type="AlphaFoldDB" id="A0A5B7DXV4"/>
<reference evidence="1 2" key="1">
    <citation type="submission" date="2019-05" db="EMBL/GenBank/DDBJ databases">
        <title>Another draft genome of Portunus trituberculatus and its Hox gene families provides insights of decapod evolution.</title>
        <authorList>
            <person name="Jeong J.-H."/>
            <person name="Song I."/>
            <person name="Kim S."/>
            <person name="Choi T."/>
            <person name="Kim D."/>
            <person name="Ryu S."/>
            <person name="Kim W."/>
        </authorList>
    </citation>
    <scope>NUCLEOTIDE SEQUENCE [LARGE SCALE GENOMIC DNA]</scope>
    <source>
        <tissue evidence="1">Muscle</tissue>
    </source>
</reference>
<accession>A0A5B7DXV4</accession>
<sequence length="65" mass="7046">MKMTIRPEKLCAIRSSSSFKACSRPSSHSFFCCSISAAIRSASAAQPSSEDSKNFIAYFSTGVSW</sequence>
<dbReference type="Proteomes" id="UP000324222">
    <property type="component" value="Unassembled WGS sequence"/>
</dbReference>
<gene>
    <name evidence="1" type="ORF">E2C01_019424</name>
</gene>
<comment type="caution">
    <text evidence="1">The sequence shown here is derived from an EMBL/GenBank/DDBJ whole genome shotgun (WGS) entry which is preliminary data.</text>
</comment>
<organism evidence="1 2">
    <name type="scientific">Portunus trituberculatus</name>
    <name type="common">Swimming crab</name>
    <name type="synonym">Neptunus trituberculatus</name>
    <dbReference type="NCBI Taxonomy" id="210409"/>
    <lineage>
        <taxon>Eukaryota</taxon>
        <taxon>Metazoa</taxon>
        <taxon>Ecdysozoa</taxon>
        <taxon>Arthropoda</taxon>
        <taxon>Crustacea</taxon>
        <taxon>Multicrustacea</taxon>
        <taxon>Malacostraca</taxon>
        <taxon>Eumalacostraca</taxon>
        <taxon>Eucarida</taxon>
        <taxon>Decapoda</taxon>
        <taxon>Pleocyemata</taxon>
        <taxon>Brachyura</taxon>
        <taxon>Eubrachyura</taxon>
        <taxon>Portunoidea</taxon>
        <taxon>Portunidae</taxon>
        <taxon>Portuninae</taxon>
        <taxon>Portunus</taxon>
    </lineage>
</organism>
<proteinExistence type="predicted"/>
<evidence type="ECO:0000313" key="1">
    <source>
        <dbReference type="EMBL" id="MPC26288.1"/>
    </source>
</evidence>
<evidence type="ECO:0000313" key="2">
    <source>
        <dbReference type="Proteomes" id="UP000324222"/>
    </source>
</evidence>
<name>A0A5B7DXV4_PORTR</name>
<dbReference type="EMBL" id="VSRR010001581">
    <property type="protein sequence ID" value="MPC26288.1"/>
    <property type="molecule type" value="Genomic_DNA"/>
</dbReference>
<protein>
    <submittedName>
        <fullName evidence="1">Uncharacterized protein</fullName>
    </submittedName>
</protein>